<organism evidence="2 3">
    <name type="scientific">Cyanobacterium aponinum 0216</name>
    <dbReference type="NCBI Taxonomy" id="2676140"/>
    <lineage>
        <taxon>Bacteria</taxon>
        <taxon>Bacillati</taxon>
        <taxon>Cyanobacteriota</taxon>
        <taxon>Cyanophyceae</taxon>
        <taxon>Oscillatoriophycideae</taxon>
        <taxon>Chroococcales</taxon>
        <taxon>Geminocystaceae</taxon>
        <taxon>Cyanobacterium</taxon>
    </lineage>
</organism>
<dbReference type="EMBL" id="WMIA01000005">
    <property type="protein sequence ID" value="MTF38483.1"/>
    <property type="molecule type" value="Genomic_DNA"/>
</dbReference>
<keyword evidence="1" id="KW-0472">Membrane</keyword>
<sequence>MNPLFLEERKFPRVLLAVGGGFFLIMGIILTLTNPNSTKYEKFATEELVRYAKENICPAQSSNLEEMIKSQVCNLIVDTGKNKIPQLIASNTKRNNYLLLSLYTTNLYIYQFETIAVFNNFYVINAQKLHE</sequence>
<protein>
    <submittedName>
        <fullName evidence="2">DUF4359 domain-containing protein</fullName>
    </submittedName>
</protein>
<dbReference type="Pfam" id="PF14271">
    <property type="entry name" value="DUF4359"/>
    <property type="match status" value="1"/>
</dbReference>
<feature type="transmembrane region" description="Helical" evidence="1">
    <location>
        <begin position="12"/>
        <end position="32"/>
    </location>
</feature>
<name>A0A844GSF4_9CHRO</name>
<gene>
    <name evidence="2" type="ORF">GGC33_06050</name>
</gene>
<keyword evidence="1" id="KW-1133">Transmembrane helix</keyword>
<comment type="caution">
    <text evidence="2">The sequence shown here is derived from an EMBL/GenBank/DDBJ whole genome shotgun (WGS) entry which is preliminary data.</text>
</comment>
<reference evidence="2 3" key="1">
    <citation type="submission" date="2019-11" db="EMBL/GenBank/DDBJ databases">
        <title>Isolation of a new High Light Tolerant Cyanobacteria.</title>
        <authorList>
            <person name="Dobson Z."/>
            <person name="Vaughn N."/>
            <person name="Vaughn M."/>
            <person name="Fromme P."/>
            <person name="Mazor Y."/>
        </authorList>
    </citation>
    <scope>NUCLEOTIDE SEQUENCE [LARGE SCALE GENOMIC DNA]</scope>
    <source>
        <strain evidence="2 3">0216</strain>
    </source>
</reference>
<dbReference type="InterPro" id="IPR025578">
    <property type="entry name" value="DUF4359"/>
</dbReference>
<evidence type="ECO:0000313" key="2">
    <source>
        <dbReference type="EMBL" id="MTF38483.1"/>
    </source>
</evidence>
<dbReference type="AlphaFoldDB" id="A0A844GSF4"/>
<dbReference type="RefSeq" id="WP_015219241.1">
    <property type="nucleotide sequence ID" value="NZ_WMIA01000005.1"/>
</dbReference>
<proteinExistence type="predicted"/>
<evidence type="ECO:0000313" key="3">
    <source>
        <dbReference type="Proteomes" id="UP000437131"/>
    </source>
</evidence>
<dbReference type="Proteomes" id="UP000437131">
    <property type="component" value="Unassembled WGS sequence"/>
</dbReference>
<accession>A0A844GSF4</accession>
<evidence type="ECO:0000256" key="1">
    <source>
        <dbReference type="SAM" id="Phobius"/>
    </source>
</evidence>
<keyword evidence="1" id="KW-0812">Transmembrane</keyword>